<dbReference type="Proteomes" id="UP000238479">
    <property type="component" value="Chromosome 6"/>
</dbReference>
<protein>
    <submittedName>
        <fullName evidence="2">Uncharacterized protein</fullName>
    </submittedName>
</protein>
<accession>A0A2P6PZX6</accession>
<evidence type="ECO:0000313" key="2">
    <source>
        <dbReference type="EMBL" id="PRQ27449.1"/>
    </source>
</evidence>
<feature type="transmembrane region" description="Helical" evidence="1">
    <location>
        <begin position="33"/>
        <end position="54"/>
    </location>
</feature>
<comment type="caution">
    <text evidence="2">The sequence shown here is derived from an EMBL/GenBank/DDBJ whole genome shotgun (WGS) entry which is preliminary data.</text>
</comment>
<reference evidence="2 3" key="1">
    <citation type="journal article" date="2018" name="Nat. Genet.">
        <title>The Rosa genome provides new insights in the design of modern roses.</title>
        <authorList>
            <person name="Bendahmane M."/>
        </authorList>
    </citation>
    <scope>NUCLEOTIDE SEQUENCE [LARGE SCALE GENOMIC DNA]</scope>
    <source>
        <strain evidence="3">cv. Old Blush</strain>
    </source>
</reference>
<name>A0A2P6PZX6_ROSCH</name>
<sequence length="64" mass="7430">MQLPYINLSTFPHINSPAFHAGGFPVEADTFCSQLFCLLLLDFGFLFFVCYFQIKENVWCFQIV</sequence>
<evidence type="ECO:0000256" key="1">
    <source>
        <dbReference type="SAM" id="Phobius"/>
    </source>
</evidence>
<keyword evidence="1" id="KW-0472">Membrane</keyword>
<dbReference type="AlphaFoldDB" id="A0A2P6PZX6"/>
<dbReference type="EMBL" id="PDCK01000044">
    <property type="protein sequence ID" value="PRQ27449.1"/>
    <property type="molecule type" value="Genomic_DNA"/>
</dbReference>
<organism evidence="2 3">
    <name type="scientific">Rosa chinensis</name>
    <name type="common">China rose</name>
    <dbReference type="NCBI Taxonomy" id="74649"/>
    <lineage>
        <taxon>Eukaryota</taxon>
        <taxon>Viridiplantae</taxon>
        <taxon>Streptophyta</taxon>
        <taxon>Embryophyta</taxon>
        <taxon>Tracheophyta</taxon>
        <taxon>Spermatophyta</taxon>
        <taxon>Magnoliopsida</taxon>
        <taxon>eudicotyledons</taxon>
        <taxon>Gunneridae</taxon>
        <taxon>Pentapetalae</taxon>
        <taxon>rosids</taxon>
        <taxon>fabids</taxon>
        <taxon>Rosales</taxon>
        <taxon>Rosaceae</taxon>
        <taxon>Rosoideae</taxon>
        <taxon>Rosoideae incertae sedis</taxon>
        <taxon>Rosa</taxon>
    </lineage>
</organism>
<gene>
    <name evidence="2" type="ORF">RchiOBHm_Chr6g0305431</name>
</gene>
<dbReference type="Gramene" id="PRQ27449">
    <property type="protein sequence ID" value="PRQ27449"/>
    <property type="gene ID" value="RchiOBHm_Chr6g0305431"/>
</dbReference>
<keyword evidence="3" id="KW-1185">Reference proteome</keyword>
<proteinExistence type="predicted"/>
<evidence type="ECO:0000313" key="3">
    <source>
        <dbReference type="Proteomes" id="UP000238479"/>
    </source>
</evidence>
<keyword evidence="1" id="KW-1133">Transmembrane helix</keyword>
<keyword evidence="1" id="KW-0812">Transmembrane</keyword>